<dbReference type="Pfam" id="PF13417">
    <property type="entry name" value="GST_N_3"/>
    <property type="match status" value="1"/>
</dbReference>
<dbReference type="Proteomes" id="UP000019205">
    <property type="component" value="Chromosome"/>
</dbReference>
<dbReference type="Gene3D" id="3.40.30.10">
    <property type="entry name" value="Glutaredoxin"/>
    <property type="match status" value="1"/>
</dbReference>
<dbReference type="HOGENOM" id="CLU_039745_2_0_6"/>
<accession>A4AA76</accession>
<name>A4AA76_9GAMM</name>
<dbReference type="RefSeq" id="WP_008294802.1">
    <property type="nucleotide sequence ID" value="NZ_CM002299.1"/>
</dbReference>
<dbReference type="GO" id="GO:0004364">
    <property type="term" value="F:glutathione transferase activity"/>
    <property type="evidence" value="ECO:0007669"/>
    <property type="project" value="UniProtKB-EC"/>
</dbReference>
<gene>
    <name evidence="2" type="ORF">KT71_11860</name>
</gene>
<dbReference type="InterPro" id="IPR004045">
    <property type="entry name" value="Glutathione_S-Trfase_N"/>
</dbReference>
<dbReference type="Gene3D" id="3.40.30.110">
    <property type="match status" value="1"/>
</dbReference>
<organism evidence="2 3">
    <name type="scientific">Congregibacter litoralis KT71</name>
    <dbReference type="NCBI Taxonomy" id="314285"/>
    <lineage>
        <taxon>Bacteria</taxon>
        <taxon>Pseudomonadati</taxon>
        <taxon>Pseudomonadota</taxon>
        <taxon>Gammaproteobacteria</taxon>
        <taxon>Cellvibrionales</taxon>
        <taxon>Halieaceae</taxon>
        <taxon>Congregibacter</taxon>
    </lineage>
</organism>
<dbReference type="Pfam" id="PF13410">
    <property type="entry name" value="GST_C_2"/>
    <property type="match status" value="1"/>
</dbReference>
<reference evidence="2 3" key="2">
    <citation type="journal article" date="2009" name="PLoS ONE">
        <title>The photosynthetic apparatus and its regulation in the aerobic gammaproteobacterium Congregibacter litoralis gen. nov., sp. nov.</title>
        <authorList>
            <person name="Spring S."/>
            <person name="Lunsdorf H."/>
            <person name="Fuchs B.M."/>
            <person name="Tindall B.J."/>
        </authorList>
    </citation>
    <scope>NUCLEOTIDE SEQUENCE [LARGE SCALE GENOMIC DNA]</scope>
    <source>
        <strain evidence="2">KT71</strain>
    </source>
</reference>
<reference evidence="2 3" key="1">
    <citation type="journal article" date="2007" name="Proc. Natl. Acad. Sci. U.S.A.">
        <title>Characterization of a marine gammaproteobacterium capable of aerobic anoxygenic photosynthesis.</title>
        <authorList>
            <person name="Fuchs B.M."/>
            <person name="Spring S."/>
            <person name="Teeling H."/>
            <person name="Quast C."/>
            <person name="Wulf J."/>
            <person name="Schattenhofer M."/>
            <person name="Yan S."/>
            <person name="Ferriera S."/>
            <person name="Johnson J."/>
            <person name="Glockner F.O."/>
            <person name="Amann R."/>
        </authorList>
    </citation>
    <scope>NUCLEOTIDE SEQUENCE [LARGE SCALE GENOMIC DNA]</scope>
    <source>
        <strain evidence="2">KT71</strain>
    </source>
</reference>
<feature type="domain" description="GST N-terminal" evidence="1">
    <location>
        <begin position="6"/>
        <end position="81"/>
    </location>
</feature>
<dbReference type="InterPro" id="IPR036282">
    <property type="entry name" value="Glutathione-S-Trfase_C_sf"/>
</dbReference>
<dbReference type="InterPro" id="IPR036249">
    <property type="entry name" value="Thioredoxin-like_sf"/>
</dbReference>
<keyword evidence="2" id="KW-0808">Transferase</keyword>
<dbReference type="Gene3D" id="1.20.1050.10">
    <property type="match status" value="1"/>
</dbReference>
<sequence length="315" mass="34707">MSELILHQYADSPFSEKIRAIFGFKGLPYQSVDIPAIMPKPDLVALTGGYRRTPIMQRGADIYCDTALIAAVIEDHSPENPIFRGPGLAQAVAAARWTDSEFFRVCVGLVFQPRALAANPRFKDPGAAEAFVKDRAAFTKGSPGLAVPLPRAEAVFREHLRAMDQSLDRQHFLGGDAPDILDFSTWHLCWFVHRQEVLRPYFEGVPKVNAWLERMGGFSTAPVAKTLSSEEAIAIARDSNPRRIEEPKIDPAVGMAPGTMVSVLPTDYGLQPVTGSLLHVDDRRIVVARSDERAGDLQVHFPRYGFELSLAGETP</sequence>
<evidence type="ECO:0000313" key="2">
    <source>
        <dbReference type="EMBL" id="EAQ96953.1"/>
    </source>
</evidence>
<dbReference type="CDD" id="cd00570">
    <property type="entry name" value="GST_N_family"/>
    <property type="match status" value="1"/>
</dbReference>
<keyword evidence="3" id="KW-1185">Reference proteome</keyword>
<evidence type="ECO:0000259" key="1">
    <source>
        <dbReference type="Pfam" id="PF13417"/>
    </source>
</evidence>
<dbReference type="STRING" id="314285.KT71_11860"/>
<dbReference type="EC" id="2.5.1.18" evidence="2"/>
<dbReference type="AlphaFoldDB" id="A4AA76"/>
<proteinExistence type="predicted"/>
<dbReference type="eggNOG" id="COG0625">
    <property type="taxonomic scope" value="Bacteria"/>
</dbReference>
<dbReference type="EMBL" id="AAOA02000003">
    <property type="protein sequence ID" value="EAQ96953.1"/>
    <property type="molecule type" value="Genomic_DNA"/>
</dbReference>
<evidence type="ECO:0000313" key="3">
    <source>
        <dbReference type="Proteomes" id="UP000019205"/>
    </source>
</evidence>
<dbReference type="SUPFAM" id="SSF47616">
    <property type="entry name" value="GST C-terminal domain-like"/>
    <property type="match status" value="1"/>
</dbReference>
<dbReference type="SUPFAM" id="SSF52833">
    <property type="entry name" value="Thioredoxin-like"/>
    <property type="match status" value="1"/>
</dbReference>
<comment type="caution">
    <text evidence="2">The sequence shown here is derived from an EMBL/GenBank/DDBJ whole genome shotgun (WGS) entry which is preliminary data.</text>
</comment>
<protein>
    <submittedName>
        <fullName evidence="2">Glutathione S-transferase</fullName>
        <ecNumber evidence="2">2.5.1.18</ecNumber>
    </submittedName>
</protein>
<dbReference type="OrthoDB" id="5791869at2"/>